<dbReference type="KEGG" id="mtt:Ftrac_1129"/>
<dbReference type="Proteomes" id="UP000008720">
    <property type="component" value="Chromosome"/>
</dbReference>
<feature type="domain" description="Chorismate-utilising enzyme C-terminal" evidence="1">
    <location>
        <begin position="158"/>
        <end position="409"/>
    </location>
</feature>
<gene>
    <name evidence="2" type="ordered locus">Ftrac_1129</name>
</gene>
<dbReference type="PANTHER" id="PTHR42839:SF2">
    <property type="entry name" value="ISOCHORISMATE SYNTHASE ENTC"/>
    <property type="match status" value="1"/>
</dbReference>
<dbReference type="eggNOG" id="COG1169">
    <property type="taxonomic scope" value="Bacteria"/>
</dbReference>
<evidence type="ECO:0000259" key="1">
    <source>
        <dbReference type="Pfam" id="PF00425"/>
    </source>
</evidence>
<dbReference type="RefSeq" id="WP_013453273.1">
    <property type="nucleotide sequence ID" value="NC_014759.1"/>
</dbReference>
<evidence type="ECO:0000313" key="2">
    <source>
        <dbReference type="EMBL" id="ADR21124.1"/>
    </source>
</evidence>
<dbReference type="HOGENOM" id="CLU_006493_8_0_10"/>
<organism evidence="2 3">
    <name type="scientific">Marivirga tractuosa (strain ATCC 23168 / DSM 4126 / NBRC 15989 / NCIMB 1408 / VKM B-1430 / H-43)</name>
    <name type="common">Microscilla tractuosa</name>
    <name type="synonym">Flexibacter tractuosus</name>
    <dbReference type="NCBI Taxonomy" id="643867"/>
    <lineage>
        <taxon>Bacteria</taxon>
        <taxon>Pseudomonadati</taxon>
        <taxon>Bacteroidota</taxon>
        <taxon>Cytophagia</taxon>
        <taxon>Cytophagales</taxon>
        <taxon>Marivirgaceae</taxon>
        <taxon>Marivirga</taxon>
    </lineage>
</organism>
<protein>
    <submittedName>
        <fullName evidence="2">Chorismate binding protein</fullName>
    </submittedName>
</protein>
<dbReference type="STRING" id="643867.Ftrac_1129"/>
<dbReference type="Gene3D" id="3.60.120.10">
    <property type="entry name" value="Anthranilate synthase"/>
    <property type="match status" value="1"/>
</dbReference>
<evidence type="ECO:0000313" key="3">
    <source>
        <dbReference type="Proteomes" id="UP000008720"/>
    </source>
</evidence>
<dbReference type="EMBL" id="CP002349">
    <property type="protein sequence ID" value="ADR21124.1"/>
    <property type="molecule type" value="Genomic_DNA"/>
</dbReference>
<dbReference type="InterPro" id="IPR005801">
    <property type="entry name" value="ADC_synthase"/>
</dbReference>
<reference evidence="2 3" key="1">
    <citation type="journal article" date="2011" name="Stand. Genomic Sci.">
        <title>Complete genome sequence of Marivirga tractuosa type strain (H-43).</title>
        <authorList>
            <person name="Pagani I."/>
            <person name="Chertkov O."/>
            <person name="Lapidus A."/>
            <person name="Lucas S."/>
            <person name="Del Rio T.G."/>
            <person name="Tice H."/>
            <person name="Copeland A."/>
            <person name="Cheng J.F."/>
            <person name="Nolan M."/>
            <person name="Saunders E."/>
            <person name="Pitluck S."/>
            <person name="Held B."/>
            <person name="Goodwin L."/>
            <person name="Liolios K."/>
            <person name="Ovchinikova G."/>
            <person name="Ivanova N."/>
            <person name="Mavromatis K."/>
            <person name="Pati A."/>
            <person name="Chen A."/>
            <person name="Palaniappan K."/>
            <person name="Land M."/>
            <person name="Hauser L."/>
            <person name="Jeffries C.D."/>
            <person name="Detter J.C."/>
            <person name="Han C."/>
            <person name="Tapia R."/>
            <person name="Ngatchou-Djao O.D."/>
            <person name="Rohde M."/>
            <person name="Goker M."/>
            <person name="Spring S."/>
            <person name="Sikorski J."/>
            <person name="Woyke T."/>
            <person name="Bristow J."/>
            <person name="Eisen J.A."/>
            <person name="Markowitz V."/>
            <person name="Hugenholtz P."/>
            <person name="Klenk H.P."/>
            <person name="Kyrpides N.C."/>
        </authorList>
    </citation>
    <scope>NUCLEOTIDE SEQUENCE [LARGE SCALE GENOMIC DNA]</scope>
    <source>
        <strain evidence="3">ATCC 23168 / DSM 4126 / NBRC 15989 / NCIMB 1408 / VKM B-1430 / H-43</strain>
    </source>
</reference>
<sequence>MCKSYYNGSSEEIILEKATQNIINIQPTAEAHLNKFLSFAQQYNAALAIYRLPNDSKLQILCDLSGGQYIEDFNLEDLSSGFLLHPFQTSSDRIVHFDAEILGEIDLEDKAPSNDLTESFDWKKIPSDSIQEKIENSNSSFDFTHLKNYPQLSSTLASDYIDMVEKGIQLIKSEEFYKVVPSKIKNIRSNNDINLGQAFVKACEKYPNAFVNLTYSSKTGLWFGASPETLIEDKKGEYFKTMALAGTQAKSEKSIAETTWTQKEIEEQAYISRYIINCFKKIRLREFDEIGPKTIHAGNLLHLKTTFKVHTESVNFPELGSVMLKLLHPTSAVCGMPKEPALNFLSKEEKHSRGYFSGFMGPVHLDGLSHLFVNLRCCQISNQSVVFYAGAGITEDSKAEKEWEETEMKCKVLSNIIFGI</sequence>
<dbReference type="OrthoDB" id="9806579at2"/>
<accession>E4TVL1</accession>
<keyword evidence="3" id="KW-1185">Reference proteome</keyword>
<dbReference type="PANTHER" id="PTHR42839">
    <property type="entry name" value="ISOCHORISMATE SYNTHASE ENTC"/>
    <property type="match status" value="1"/>
</dbReference>
<dbReference type="Pfam" id="PF00425">
    <property type="entry name" value="Chorismate_bind"/>
    <property type="match status" value="1"/>
</dbReference>
<dbReference type="AlphaFoldDB" id="E4TVL1"/>
<proteinExistence type="predicted"/>
<name>E4TVL1_MARTH</name>
<dbReference type="InterPro" id="IPR015890">
    <property type="entry name" value="Chorismate_C"/>
</dbReference>
<dbReference type="SUPFAM" id="SSF56322">
    <property type="entry name" value="ADC synthase"/>
    <property type="match status" value="1"/>
</dbReference>